<dbReference type="PROSITE" id="PS50097">
    <property type="entry name" value="BTB"/>
    <property type="match status" value="1"/>
</dbReference>
<dbReference type="PANTHER" id="PTHR46105:SF5">
    <property type="entry name" value="ZINC FINGER AND BTB DOMAIN-CONTAINING PROTEIN 44 ISOFORM X1"/>
    <property type="match status" value="1"/>
</dbReference>
<organism evidence="11 12">
    <name type="scientific">Esox lucius</name>
    <name type="common">Northern pike</name>
    <dbReference type="NCBI Taxonomy" id="8010"/>
    <lineage>
        <taxon>Eukaryota</taxon>
        <taxon>Metazoa</taxon>
        <taxon>Chordata</taxon>
        <taxon>Craniata</taxon>
        <taxon>Vertebrata</taxon>
        <taxon>Euteleostomi</taxon>
        <taxon>Actinopterygii</taxon>
        <taxon>Neopterygii</taxon>
        <taxon>Teleostei</taxon>
        <taxon>Protacanthopterygii</taxon>
        <taxon>Esociformes</taxon>
        <taxon>Esocidae</taxon>
        <taxon>Esox</taxon>
    </lineage>
</organism>
<keyword evidence="9" id="KW-0539">Nucleus</keyword>
<keyword evidence="8" id="KW-0804">Transcription</keyword>
<evidence type="ECO:0000256" key="2">
    <source>
        <dbReference type="ARBA" id="ARBA00022723"/>
    </source>
</evidence>
<dbReference type="Pfam" id="PF00651">
    <property type="entry name" value="BTB"/>
    <property type="match status" value="1"/>
</dbReference>
<evidence type="ECO:0000256" key="5">
    <source>
        <dbReference type="ARBA" id="ARBA00022833"/>
    </source>
</evidence>
<protein>
    <recommendedName>
        <fullName evidence="10">BTB domain-containing protein</fullName>
    </recommendedName>
</protein>
<keyword evidence="7" id="KW-0238">DNA-binding</keyword>
<evidence type="ECO:0000256" key="8">
    <source>
        <dbReference type="ARBA" id="ARBA00023163"/>
    </source>
</evidence>
<dbReference type="InterPro" id="IPR050457">
    <property type="entry name" value="ZnFinger_BTB_dom_contain"/>
</dbReference>
<proteinExistence type="predicted"/>
<dbReference type="Gene3D" id="3.30.710.10">
    <property type="entry name" value="Potassium Channel Kv1.1, Chain A"/>
    <property type="match status" value="1"/>
</dbReference>
<dbReference type="GO" id="GO:0000978">
    <property type="term" value="F:RNA polymerase II cis-regulatory region sequence-specific DNA binding"/>
    <property type="evidence" value="ECO:0007669"/>
    <property type="project" value="TreeGrafter"/>
</dbReference>
<evidence type="ECO:0000259" key="10">
    <source>
        <dbReference type="PROSITE" id="PS50097"/>
    </source>
</evidence>
<dbReference type="SUPFAM" id="SSF54695">
    <property type="entry name" value="POZ domain"/>
    <property type="match status" value="1"/>
</dbReference>
<dbReference type="Ensembl" id="ENSELUT00000093590.1">
    <property type="protein sequence ID" value="ENSELUP00000083634.1"/>
    <property type="gene ID" value="ENSELUG00000030354.2"/>
</dbReference>
<dbReference type="GeneTree" id="ENSGT00940000158052"/>
<keyword evidence="3" id="KW-0677">Repeat</keyword>
<keyword evidence="5" id="KW-0862">Zinc</keyword>
<sequence length="76" mass="8435">DGLLFTENWVPGIGLMDSSHPQALLSRLNEQRSQGLFCDITIVVEDVKFRAHRNILAAGSGYFRSAFTSLEALSEH</sequence>
<dbReference type="GO" id="GO:0008270">
    <property type="term" value="F:zinc ion binding"/>
    <property type="evidence" value="ECO:0007669"/>
    <property type="project" value="UniProtKB-KW"/>
</dbReference>
<dbReference type="PANTHER" id="PTHR46105">
    <property type="entry name" value="AGAP004733-PA"/>
    <property type="match status" value="1"/>
</dbReference>
<evidence type="ECO:0000256" key="3">
    <source>
        <dbReference type="ARBA" id="ARBA00022737"/>
    </source>
</evidence>
<dbReference type="AlphaFoldDB" id="A0AAY5K3F4"/>
<dbReference type="Proteomes" id="UP000265140">
    <property type="component" value="Chromosome 1"/>
</dbReference>
<dbReference type="InterPro" id="IPR000210">
    <property type="entry name" value="BTB/POZ_dom"/>
</dbReference>
<keyword evidence="12" id="KW-1185">Reference proteome</keyword>
<comment type="subcellular location">
    <subcellularLocation>
        <location evidence="1">Nucleus</location>
    </subcellularLocation>
</comment>
<keyword evidence="4" id="KW-0863">Zinc-finger</keyword>
<keyword evidence="2" id="KW-0479">Metal-binding</keyword>
<accession>A0AAY5K3F4</accession>
<dbReference type="GO" id="GO:0005634">
    <property type="term" value="C:nucleus"/>
    <property type="evidence" value="ECO:0007669"/>
    <property type="project" value="UniProtKB-SubCell"/>
</dbReference>
<keyword evidence="6" id="KW-0805">Transcription regulation</keyword>
<reference evidence="11" key="2">
    <citation type="submission" date="2025-08" db="UniProtKB">
        <authorList>
            <consortium name="Ensembl"/>
        </authorList>
    </citation>
    <scope>IDENTIFICATION</scope>
</reference>
<feature type="domain" description="BTB" evidence="10">
    <location>
        <begin position="38"/>
        <end position="76"/>
    </location>
</feature>
<dbReference type="InterPro" id="IPR011333">
    <property type="entry name" value="SKP1/BTB/POZ_sf"/>
</dbReference>
<evidence type="ECO:0000313" key="12">
    <source>
        <dbReference type="Proteomes" id="UP000265140"/>
    </source>
</evidence>
<dbReference type="GO" id="GO:0000981">
    <property type="term" value="F:DNA-binding transcription factor activity, RNA polymerase II-specific"/>
    <property type="evidence" value="ECO:0007669"/>
    <property type="project" value="TreeGrafter"/>
</dbReference>
<evidence type="ECO:0000256" key="6">
    <source>
        <dbReference type="ARBA" id="ARBA00023015"/>
    </source>
</evidence>
<evidence type="ECO:0000256" key="7">
    <source>
        <dbReference type="ARBA" id="ARBA00023125"/>
    </source>
</evidence>
<evidence type="ECO:0000313" key="11">
    <source>
        <dbReference type="Ensembl" id="ENSELUP00000083634.1"/>
    </source>
</evidence>
<evidence type="ECO:0000256" key="4">
    <source>
        <dbReference type="ARBA" id="ARBA00022771"/>
    </source>
</evidence>
<name>A0AAY5K3F4_ESOLU</name>
<reference evidence="11 12" key="1">
    <citation type="submission" date="2020-02" db="EMBL/GenBank/DDBJ databases">
        <title>Esox lucius (northern pike) genome, fEsoLuc1, primary haplotype.</title>
        <authorList>
            <person name="Myers G."/>
            <person name="Karagic N."/>
            <person name="Meyer A."/>
            <person name="Pippel M."/>
            <person name="Reichard M."/>
            <person name="Winkler S."/>
            <person name="Tracey A."/>
            <person name="Sims Y."/>
            <person name="Howe K."/>
            <person name="Rhie A."/>
            <person name="Formenti G."/>
            <person name="Durbin R."/>
            <person name="Fedrigo O."/>
            <person name="Jarvis E.D."/>
        </authorList>
    </citation>
    <scope>NUCLEOTIDE SEQUENCE [LARGE SCALE GENOMIC DNA]</scope>
</reference>
<reference evidence="11" key="3">
    <citation type="submission" date="2025-09" db="UniProtKB">
        <authorList>
            <consortium name="Ensembl"/>
        </authorList>
    </citation>
    <scope>IDENTIFICATION</scope>
</reference>
<evidence type="ECO:0000256" key="1">
    <source>
        <dbReference type="ARBA" id="ARBA00004123"/>
    </source>
</evidence>
<evidence type="ECO:0000256" key="9">
    <source>
        <dbReference type="ARBA" id="ARBA00023242"/>
    </source>
</evidence>